<evidence type="ECO:0000259" key="4">
    <source>
        <dbReference type="Pfam" id="PF23865"/>
    </source>
</evidence>
<evidence type="ECO:0000256" key="2">
    <source>
        <dbReference type="SAM" id="SignalP"/>
    </source>
</evidence>
<comment type="caution">
    <text evidence="5">The sequence shown here is derived from an EMBL/GenBank/DDBJ whole genome shotgun (WGS) entry which is preliminary data.</text>
</comment>
<reference evidence="5" key="1">
    <citation type="submission" date="2020-06" db="EMBL/GenBank/DDBJ databases">
        <title>Draft genome sequences of strains closely related to Aspergillus parafelis and Aspergillus hiratsukae.</title>
        <authorList>
            <person name="Dos Santos R.A.C."/>
            <person name="Rivero-Menendez O."/>
            <person name="Steenwyk J.L."/>
            <person name="Mead M.E."/>
            <person name="Goldman G.H."/>
            <person name="Alastruey-Izquierdo A."/>
            <person name="Rokas A."/>
        </authorList>
    </citation>
    <scope>NUCLEOTIDE SEQUENCE</scope>
    <source>
        <strain evidence="5">CNM-CM6106</strain>
    </source>
</reference>
<keyword evidence="2" id="KW-0732">Signal</keyword>
<protein>
    <recommendedName>
        <fullName evidence="7">GPI anchored protein</fullName>
    </recommendedName>
</protein>
<organism evidence="5 6">
    <name type="scientific">Aspergillus hiratsukae</name>
    <dbReference type="NCBI Taxonomy" id="1194566"/>
    <lineage>
        <taxon>Eukaryota</taxon>
        <taxon>Fungi</taxon>
        <taxon>Dikarya</taxon>
        <taxon>Ascomycota</taxon>
        <taxon>Pezizomycotina</taxon>
        <taxon>Eurotiomycetes</taxon>
        <taxon>Eurotiomycetidae</taxon>
        <taxon>Eurotiales</taxon>
        <taxon>Aspergillaceae</taxon>
        <taxon>Aspergillus</taxon>
        <taxon>Aspergillus subgen. Fumigati</taxon>
    </lineage>
</organism>
<feature type="region of interest" description="Disordered" evidence="1">
    <location>
        <begin position="767"/>
        <end position="806"/>
    </location>
</feature>
<feature type="compositionally biased region" description="Low complexity" evidence="1">
    <location>
        <begin position="767"/>
        <end position="784"/>
    </location>
</feature>
<evidence type="ECO:0000313" key="6">
    <source>
        <dbReference type="Proteomes" id="UP000662466"/>
    </source>
</evidence>
<name>A0A8H6QAZ0_9EURO</name>
<evidence type="ECO:0008006" key="7">
    <source>
        <dbReference type="Google" id="ProtNLM"/>
    </source>
</evidence>
<evidence type="ECO:0000256" key="1">
    <source>
        <dbReference type="SAM" id="MobiDB-lite"/>
    </source>
</evidence>
<feature type="region of interest" description="Disordered" evidence="1">
    <location>
        <begin position="957"/>
        <end position="983"/>
    </location>
</feature>
<feature type="compositionally biased region" description="Polar residues" evidence="1">
    <location>
        <begin position="959"/>
        <end position="983"/>
    </location>
</feature>
<feature type="chain" id="PRO_5034962777" description="GPI anchored protein" evidence="2">
    <location>
        <begin position="20"/>
        <end position="1206"/>
    </location>
</feature>
<dbReference type="InterPro" id="IPR054293">
    <property type="entry name" value="DUF7029"/>
</dbReference>
<feature type="compositionally biased region" description="Low complexity" evidence="1">
    <location>
        <begin position="229"/>
        <end position="243"/>
    </location>
</feature>
<dbReference type="Pfam" id="PF22974">
    <property type="entry name" value="DUF7029"/>
    <property type="match status" value="1"/>
</dbReference>
<feature type="compositionally biased region" description="Low complexity" evidence="1">
    <location>
        <begin position="792"/>
        <end position="804"/>
    </location>
</feature>
<feature type="signal peptide" evidence="2">
    <location>
        <begin position="1"/>
        <end position="19"/>
    </location>
</feature>
<accession>A0A8H6QAZ0</accession>
<feature type="domain" description="DUF7029" evidence="3">
    <location>
        <begin position="85"/>
        <end position="182"/>
    </location>
</feature>
<feature type="compositionally biased region" description="Polar residues" evidence="1">
    <location>
        <begin position="203"/>
        <end position="219"/>
    </location>
</feature>
<evidence type="ECO:0000259" key="3">
    <source>
        <dbReference type="Pfam" id="PF22974"/>
    </source>
</evidence>
<dbReference type="Proteomes" id="UP000662466">
    <property type="component" value="Unassembled WGS sequence"/>
</dbReference>
<feature type="region of interest" description="Disordered" evidence="1">
    <location>
        <begin position="186"/>
        <end position="244"/>
    </location>
</feature>
<proteinExistence type="predicted"/>
<feature type="region of interest" description="Disordered" evidence="1">
    <location>
        <begin position="1042"/>
        <end position="1072"/>
    </location>
</feature>
<feature type="domain" description="DUF7223" evidence="4">
    <location>
        <begin position="271"/>
        <end position="478"/>
    </location>
</feature>
<feature type="compositionally biased region" description="Polar residues" evidence="1">
    <location>
        <begin position="1050"/>
        <end position="1069"/>
    </location>
</feature>
<gene>
    <name evidence="5" type="ORF">CNMCM6106_005115</name>
</gene>
<dbReference type="Pfam" id="PF23865">
    <property type="entry name" value="DUF7223"/>
    <property type="match status" value="1"/>
</dbReference>
<dbReference type="AlphaFoldDB" id="A0A8H6QAZ0"/>
<dbReference type="EMBL" id="JACBAF010001991">
    <property type="protein sequence ID" value="KAF7170386.1"/>
    <property type="molecule type" value="Genomic_DNA"/>
</dbReference>
<dbReference type="InterPro" id="IPR055647">
    <property type="entry name" value="DUF7223"/>
</dbReference>
<evidence type="ECO:0000313" key="5">
    <source>
        <dbReference type="EMBL" id="KAF7170386.1"/>
    </source>
</evidence>
<sequence length="1206" mass="129900">MGLLVFFIVALTVLSNVNAATVRSLSREAPLINFPKARRLSAAVSLSRLESRAEPASNFFRREASFDFLHGDQGLQSVFVATLDVKSQSPILTLEELDDSIEGVICEESQINISFGSIEQFRSVHRELEQFDGFILVTSHSGCNPDGARSTHRVTKVAIDLTRKVLSLGKSDCTWQDAFHTTRVSFSRRHPSEIRRRSKMPSKRQQQSQSEPPETTKTMGGSAETPTVAFPAPSATSGPSTSTKELNEHYLDRKIFPPDVPVADMLLPSGISVSCKNCSLEGSIDLTRGSFEIPGSDGFMDSVNNTIAFFEHGSVEVIANSLFAQVELEFDLSASQNVASFSAQLPAIPLVPFEIPGVLVFGPMIVAEFDMSLSLAQSIGFSYGFNLSVPANSKVELNMNEISNSSITGFDKTTVHALPFQAKAALVSLVASISFKPQVLLGINTAVGSVQGGIGAFLELPNVSVNVTQLSNVNEKCEAVSNGDGKLTSVLDNVRGNFTNIVPTVDINLGALARFEVDVPGVFTEAAAVQTVLASTSYPLPTACLQFDSESGEYSSPTPTPVSSAVGKVATAEAKKSRAAFMEHPARAEEWVDFNDSFEFATGYLESNPPSLDSISPKDLELVYSDADALNWDSEAAQWPQSAFSDLVTFEDPLIGSTEMPSDMAGFSESVPPPPSFPEMECSVSAFDDTWSSFDASMAENFYSPSTYRQLIESQAAADPRCFSKKEKRLEASIALHLQRLQDAATADLNLSSDLCGSLSSPCWPESAGSASESQSRGSPSSTSPCEPFAKSSTPPSSRPSPLSGGVELVLDLNMNTTTNLPKKQKPRSQAQKENYIKVRKHGACEKHRKQHKRCNCLDKSASRVLNNSAVAALAQPSKARLEVRNTGQNVITATKRLSTSTLPTLPPAILDRNRAVKSVPGSVQPSTAISPTVKTHVQHVERSVYNSAGRVNTVIPPTISTNVQPSRRSAHNSAGHANTALSWTPTSNASVMERIVQNPGGRAVISVKSPVNVQRSECSAKSSAGRENSAHAYIRDCQSPKEARPWRTVDTTSSVPGPLVTQNTQTPTAGFRGWQDGAVRAVHFSPGLLRESSGVLRPFRHKPTFQHEVGKVAESQSKQANKQAKGKEDFWFNSWTWSLGSRAEAIQNSTVAEYAGAVVRNTALAFSAFWQSSTSVTSWAGVLLGRLVLSSSRQHMLARKGMGVA</sequence>